<dbReference type="PANTHER" id="PTHR33223:SF6">
    <property type="entry name" value="CCHC-TYPE DOMAIN-CONTAINING PROTEIN"/>
    <property type="match status" value="1"/>
</dbReference>
<comment type="caution">
    <text evidence="1">The sequence shown here is derived from an EMBL/GenBank/DDBJ whole genome shotgun (WGS) entry which is preliminary data.</text>
</comment>
<dbReference type="EMBL" id="MBFR01000098">
    <property type="protein sequence ID" value="PVU94229.1"/>
    <property type="molecule type" value="Genomic_DNA"/>
</dbReference>
<organism evidence="1 2">
    <name type="scientific">Smittium simulii</name>
    <dbReference type="NCBI Taxonomy" id="133385"/>
    <lineage>
        <taxon>Eukaryota</taxon>
        <taxon>Fungi</taxon>
        <taxon>Fungi incertae sedis</taxon>
        <taxon>Zoopagomycota</taxon>
        <taxon>Kickxellomycotina</taxon>
        <taxon>Harpellomycetes</taxon>
        <taxon>Harpellales</taxon>
        <taxon>Legeriomycetaceae</taxon>
        <taxon>Smittium</taxon>
    </lineage>
</organism>
<proteinExistence type="predicted"/>
<keyword evidence="2" id="KW-1185">Reference proteome</keyword>
<sequence>MEHLISPFTGTRTETPILWIHKFEQIARIQEWSDEKQTAYFKSYMVGTALEWIIETETLKKVITSFDQWKEIFLAKYKVDPVSITKDLNRLEELYPQNFVNL</sequence>
<dbReference type="AlphaFoldDB" id="A0A2T9YPI0"/>
<evidence type="ECO:0000313" key="1">
    <source>
        <dbReference type="EMBL" id="PVU94229.1"/>
    </source>
</evidence>
<name>A0A2T9YPI0_9FUNG</name>
<reference evidence="1 2" key="1">
    <citation type="journal article" date="2018" name="MBio">
        <title>Comparative Genomics Reveals the Core Gene Toolbox for the Fungus-Insect Symbiosis.</title>
        <authorList>
            <person name="Wang Y."/>
            <person name="Stata M."/>
            <person name="Wang W."/>
            <person name="Stajich J.E."/>
            <person name="White M.M."/>
            <person name="Moncalvo J.M."/>
        </authorList>
    </citation>
    <scope>NUCLEOTIDE SEQUENCE [LARGE SCALE GENOMIC DNA]</scope>
    <source>
        <strain evidence="1 2">SWE-8-4</strain>
    </source>
</reference>
<evidence type="ECO:0008006" key="3">
    <source>
        <dbReference type="Google" id="ProtNLM"/>
    </source>
</evidence>
<dbReference type="PANTHER" id="PTHR33223">
    <property type="entry name" value="CCHC-TYPE DOMAIN-CONTAINING PROTEIN"/>
    <property type="match status" value="1"/>
</dbReference>
<evidence type="ECO:0000313" key="2">
    <source>
        <dbReference type="Proteomes" id="UP000245383"/>
    </source>
</evidence>
<protein>
    <recommendedName>
        <fullName evidence="3">Retrotransposon gag domain-containing protein</fullName>
    </recommendedName>
</protein>
<dbReference type="Proteomes" id="UP000245383">
    <property type="component" value="Unassembled WGS sequence"/>
</dbReference>
<gene>
    <name evidence="1" type="ORF">BB561_002705</name>
</gene>
<accession>A0A2T9YPI0</accession>